<protein>
    <recommendedName>
        <fullName evidence="4">DUF2269 domain-containing protein</fullName>
    </recommendedName>
</protein>
<keyword evidence="3" id="KW-1185">Reference proteome</keyword>
<organism evidence="2 3">
    <name type="scientific">Rugosimonospora africana</name>
    <dbReference type="NCBI Taxonomy" id="556532"/>
    <lineage>
        <taxon>Bacteria</taxon>
        <taxon>Bacillati</taxon>
        <taxon>Actinomycetota</taxon>
        <taxon>Actinomycetes</taxon>
        <taxon>Micromonosporales</taxon>
        <taxon>Micromonosporaceae</taxon>
        <taxon>Rugosimonospora</taxon>
    </lineage>
</organism>
<feature type="transmembrane region" description="Helical" evidence="1">
    <location>
        <begin position="103"/>
        <end position="123"/>
    </location>
</feature>
<feature type="transmembrane region" description="Helical" evidence="1">
    <location>
        <begin position="151"/>
        <end position="170"/>
    </location>
</feature>
<dbReference type="AlphaFoldDB" id="A0A8J3QTY0"/>
<keyword evidence="1" id="KW-0472">Membrane</keyword>
<dbReference type="EMBL" id="BONZ01000046">
    <property type="protein sequence ID" value="GIH16773.1"/>
    <property type="molecule type" value="Genomic_DNA"/>
</dbReference>
<evidence type="ECO:0000256" key="1">
    <source>
        <dbReference type="SAM" id="Phobius"/>
    </source>
</evidence>
<evidence type="ECO:0000313" key="3">
    <source>
        <dbReference type="Proteomes" id="UP000642748"/>
    </source>
</evidence>
<comment type="caution">
    <text evidence="2">The sequence shown here is derived from an EMBL/GenBank/DDBJ whole genome shotgun (WGS) entry which is preliminary data.</text>
</comment>
<gene>
    <name evidence="2" type="ORF">Raf01_49450</name>
</gene>
<evidence type="ECO:0008006" key="4">
    <source>
        <dbReference type="Google" id="ProtNLM"/>
    </source>
</evidence>
<keyword evidence="1" id="KW-1133">Transmembrane helix</keyword>
<reference evidence="2" key="1">
    <citation type="submission" date="2021-01" db="EMBL/GenBank/DDBJ databases">
        <title>Whole genome shotgun sequence of Rugosimonospora africana NBRC 104875.</title>
        <authorList>
            <person name="Komaki H."/>
            <person name="Tamura T."/>
        </authorList>
    </citation>
    <scope>NUCLEOTIDE SEQUENCE</scope>
    <source>
        <strain evidence="2">NBRC 104875</strain>
    </source>
</reference>
<evidence type="ECO:0000313" key="2">
    <source>
        <dbReference type="EMBL" id="GIH16773.1"/>
    </source>
</evidence>
<dbReference type="RefSeq" id="WP_203920350.1">
    <property type="nucleotide sequence ID" value="NZ_BONZ01000046.1"/>
</dbReference>
<sequence>MTPERAVESGVPRGGGFPRLRPLTRKSVLVLHIASAGSWLGIDVVMGVLVFTSLVRNDTATVALCYQVLGLVAVWPLFVAGLTCLATGIVLGLGSRYGLVRYWWVATKLVLNLMLTGLVLVALRPGLDELSRVGRELAAGKQVDAALHGMLYPPIVSPIALILALLLAVFKPWGRIRAAGEPTATRSGAAEQRALDAP</sequence>
<proteinExistence type="predicted"/>
<accession>A0A8J3QTY0</accession>
<feature type="transmembrane region" description="Helical" evidence="1">
    <location>
        <begin position="29"/>
        <end position="54"/>
    </location>
</feature>
<name>A0A8J3QTY0_9ACTN</name>
<dbReference type="Proteomes" id="UP000642748">
    <property type="component" value="Unassembled WGS sequence"/>
</dbReference>
<feature type="transmembrane region" description="Helical" evidence="1">
    <location>
        <begin position="66"/>
        <end position="91"/>
    </location>
</feature>
<keyword evidence="1" id="KW-0812">Transmembrane</keyword>